<dbReference type="SUPFAM" id="SSF55315">
    <property type="entry name" value="L30e-like"/>
    <property type="match status" value="1"/>
</dbReference>
<dbReference type="GO" id="GO:0008173">
    <property type="term" value="F:RNA methyltransferase activity"/>
    <property type="evidence" value="ECO:0007669"/>
    <property type="project" value="InterPro"/>
</dbReference>
<name>A0A170PI97_9CHLR</name>
<keyword evidence="3" id="KW-0808">Transferase</keyword>
<feature type="domain" description="RNA 2-O ribose methyltransferase substrate binding" evidence="4">
    <location>
        <begin position="1"/>
        <end position="76"/>
    </location>
</feature>
<evidence type="ECO:0000256" key="2">
    <source>
        <dbReference type="ARBA" id="ARBA00022603"/>
    </source>
</evidence>
<evidence type="ECO:0000256" key="3">
    <source>
        <dbReference type="ARBA" id="ARBA00022679"/>
    </source>
</evidence>
<dbReference type="InterPro" id="IPR001537">
    <property type="entry name" value="SpoU_MeTrfase"/>
</dbReference>
<dbReference type="PANTHER" id="PTHR43191:SF2">
    <property type="entry name" value="RRNA METHYLTRANSFERASE 3, MITOCHONDRIAL"/>
    <property type="match status" value="1"/>
</dbReference>
<dbReference type="CDD" id="cd18095">
    <property type="entry name" value="SpoU-like_rRNA-MTase"/>
    <property type="match status" value="1"/>
</dbReference>
<dbReference type="InterPro" id="IPR013123">
    <property type="entry name" value="SpoU_subst-bd"/>
</dbReference>
<dbReference type="KEGG" id="pbf:CFX0092_A2835"/>
<dbReference type="GO" id="GO:0005737">
    <property type="term" value="C:cytoplasm"/>
    <property type="evidence" value="ECO:0007669"/>
    <property type="project" value="UniProtKB-ARBA"/>
</dbReference>
<dbReference type="InterPro" id="IPR053888">
    <property type="entry name" value="MRM3-like_sub_bind"/>
</dbReference>
<dbReference type="Gene3D" id="3.30.1330.30">
    <property type="match status" value="1"/>
</dbReference>
<proteinExistence type="inferred from homology"/>
<evidence type="ECO:0000313" key="6">
    <source>
        <dbReference type="Proteomes" id="UP000215027"/>
    </source>
</evidence>
<dbReference type="InterPro" id="IPR029026">
    <property type="entry name" value="tRNA_m1G_MTases_N"/>
</dbReference>
<sequence length="243" mass="25174">MVEGIFHVGEALAAGDVAYLVQAPETLISPFGRDLVAAAEANGTPVYPVSAAVMGAIADKDNPQGLLAVAHTRHVALNSLGPASQPWLVALVAPQDPGNVGSILRAIDAVGASGLLLLDGGVDVYHPAAIRAAMGATFHRPVVAASFAEFAGWARAGGYRVYGTSAHGRADYRAAGYTPPLILLMGSERQGLTAEQTALCDELLRLPMRGRATSLNLAMATGIFLYAIHDALDQQGYFAARAS</sequence>
<dbReference type="EMBL" id="LN890655">
    <property type="protein sequence ID" value="CUS04713.2"/>
    <property type="molecule type" value="Genomic_DNA"/>
</dbReference>
<dbReference type="InterPro" id="IPR029028">
    <property type="entry name" value="Alpha/beta_knot_MTases"/>
</dbReference>
<protein>
    <submittedName>
        <fullName evidence="5">tRNA/rRNA methyltransferase (SpoU)</fullName>
    </submittedName>
</protein>
<dbReference type="SUPFAM" id="SSF75217">
    <property type="entry name" value="alpha/beta knot"/>
    <property type="match status" value="1"/>
</dbReference>
<dbReference type="SMART" id="SM00967">
    <property type="entry name" value="SpoU_sub_bind"/>
    <property type="match status" value="1"/>
</dbReference>
<comment type="similarity">
    <text evidence="1">Belongs to the class IV-like SAM-binding methyltransferase superfamily. RNA methyltransferase TrmH family.</text>
</comment>
<dbReference type="GO" id="GO:0006396">
    <property type="term" value="P:RNA processing"/>
    <property type="evidence" value="ECO:0007669"/>
    <property type="project" value="InterPro"/>
</dbReference>
<keyword evidence="6" id="KW-1185">Reference proteome</keyword>
<evidence type="ECO:0000313" key="5">
    <source>
        <dbReference type="EMBL" id="CUS04713.2"/>
    </source>
</evidence>
<dbReference type="GO" id="GO:0003723">
    <property type="term" value="F:RNA binding"/>
    <property type="evidence" value="ECO:0007669"/>
    <property type="project" value="InterPro"/>
</dbReference>
<accession>A0A170PI97</accession>
<keyword evidence="2 5" id="KW-0489">Methyltransferase</keyword>
<dbReference type="InterPro" id="IPR029064">
    <property type="entry name" value="Ribosomal_eL30-like_sf"/>
</dbReference>
<dbReference type="AlphaFoldDB" id="A0A170PI97"/>
<dbReference type="PANTHER" id="PTHR43191">
    <property type="entry name" value="RRNA METHYLTRANSFERASE 3"/>
    <property type="match status" value="1"/>
</dbReference>
<organism evidence="5 6">
    <name type="scientific">Candidatus Promineifilum breve</name>
    <dbReference type="NCBI Taxonomy" id="1806508"/>
    <lineage>
        <taxon>Bacteria</taxon>
        <taxon>Bacillati</taxon>
        <taxon>Chloroflexota</taxon>
        <taxon>Ardenticatenia</taxon>
        <taxon>Candidatus Promineifilales</taxon>
        <taxon>Candidatus Promineifilaceae</taxon>
        <taxon>Candidatus Promineifilum</taxon>
    </lineage>
</organism>
<dbReference type="Pfam" id="PF22435">
    <property type="entry name" value="MRM3-like_sub_bind"/>
    <property type="match status" value="1"/>
</dbReference>
<reference evidence="5" key="1">
    <citation type="submission" date="2016-01" db="EMBL/GenBank/DDBJ databases">
        <authorList>
            <person name="Mcilroy J.S."/>
            <person name="Karst M S."/>
            <person name="Albertsen M."/>
        </authorList>
    </citation>
    <scope>NUCLEOTIDE SEQUENCE</scope>
    <source>
        <strain evidence="5">Cfx-K</strain>
    </source>
</reference>
<dbReference type="InterPro" id="IPR051259">
    <property type="entry name" value="rRNA_Methyltransferase"/>
</dbReference>
<dbReference type="Proteomes" id="UP000215027">
    <property type="component" value="Chromosome I"/>
</dbReference>
<evidence type="ECO:0000259" key="4">
    <source>
        <dbReference type="SMART" id="SM00967"/>
    </source>
</evidence>
<evidence type="ECO:0000256" key="1">
    <source>
        <dbReference type="ARBA" id="ARBA00007228"/>
    </source>
</evidence>
<dbReference type="Gene3D" id="3.40.1280.10">
    <property type="match status" value="1"/>
</dbReference>
<dbReference type="Pfam" id="PF00588">
    <property type="entry name" value="SpoU_methylase"/>
    <property type="match status" value="1"/>
</dbReference>
<dbReference type="GO" id="GO:0032259">
    <property type="term" value="P:methylation"/>
    <property type="evidence" value="ECO:0007669"/>
    <property type="project" value="UniProtKB-KW"/>
</dbReference>
<gene>
    <name evidence="5" type="ORF">CFX0092_A2835</name>
</gene>